<gene>
    <name evidence="1" type="ORF">GDO78_000327</name>
</gene>
<dbReference type="EMBL" id="WNTK01000001">
    <property type="protein sequence ID" value="KAG9491756.1"/>
    <property type="molecule type" value="Genomic_DNA"/>
</dbReference>
<reference evidence="1" key="1">
    <citation type="thesis" date="2020" institute="ProQuest LLC" country="789 East Eisenhower Parkway, Ann Arbor, MI, USA">
        <title>Comparative Genomics and Chromosome Evolution.</title>
        <authorList>
            <person name="Mudd A.B."/>
        </authorList>
    </citation>
    <scope>NUCLEOTIDE SEQUENCE</scope>
    <source>
        <strain evidence="1">HN-11 Male</strain>
        <tissue evidence="1">Kidney and liver</tissue>
    </source>
</reference>
<sequence>MCILYSIDSIMSEVPYNEHTMKLNSHSDVNRGTYCSHNHFMLVLAVNYSYAMEMHFVRSLTFALSIVGLPMPELPSMYNVDIFMGKCPLYNHITHIQSQKDQQLSVVCMH</sequence>
<protein>
    <submittedName>
        <fullName evidence="1">Uncharacterized protein</fullName>
    </submittedName>
</protein>
<organism evidence="1 2">
    <name type="scientific">Eleutherodactylus coqui</name>
    <name type="common">Puerto Rican coqui</name>
    <dbReference type="NCBI Taxonomy" id="57060"/>
    <lineage>
        <taxon>Eukaryota</taxon>
        <taxon>Metazoa</taxon>
        <taxon>Chordata</taxon>
        <taxon>Craniata</taxon>
        <taxon>Vertebrata</taxon>
        <taxon>Euteleostomi</taxon>
        <taxon>Amphibia</taxon>
        <taxon>Batrachia</taxon>
        <taxon>Anura</taxon>
        <taxon>Neobatrachia</taxon>
        <taxon>Hyloidea</taxon>
        <taxon>Eleutherodactylidae</taxon>
        <taxon>Eleutherodactylinae</taxon>
        <taxon>Eleutherodactylus</taxon>
        <taxon>Eleutherodactylus</taxon>
    </lineage>
</organism>
<evidence type="ECO:0000313" key="2">
    <source>
        <dbReference type="Proteomes" id="UP000770717"/>
    </source>
</evidence>
<dbReference type="Proteomes" id="UP000770717">
    <property type="component" value="Unassembled WGS sequence"/>
</dbReference>
<dbReference type="AlphaFoldDB" id="A0A8J6FPQ9"/>
<comment type="caution">
    <text evidence="1">The sequence shown here is derived from an EMBL/GenBank/DDBJ whole genome shotgun (WGS) entry which is preliminary data.</text>
</comment>
<evidence type="ECO:0000313" key="1">
    <source>
        <dbReference type="EMBL" id="KAG9491756.1"/>
    </source>
</evidence>
<proteinExistence type="predicted"/>
<accession>A0A8J6FPQ9</accession>
<keyword evidence="2" id="KW-1185">Reference proteome</keyword>
<name>A0A8J6FPQ9_ELECQ</name>